<dbReference type="InterPro" id="IPR013098">
    <property type="entry name" value="Ig_I-set"/>
</dbReference>
<sequence>MFGYVIFLLVFAAYLKHAQLGFSTVPPDTVYAFNNTYVLLDWKIASNDLKNLQFANLNWKHSKNGRMAALQLVLDGELTVDVSSEFVGRVLFNGEKKVSEFNINSSVIMFGPLNLQDEGNIICEVTLNNTFFYSNATNLIILVEPRFINVNNITAIVNEVAYISCTITSKPQASVTWFVNDTLINSNNRYSMEKTQKNSLNTEYRLVIKNVSVFDAGLYTCSASIKYAKSNQSLELIINYPAYITYLPQQFQAATDETVELVCVAGGFPRPIVSWYKNNSLLISDDLYKTSQNFLHYKYDIVTVATLHINRVKISNFDTYICQVQNYLSGFVNGSTQLVARRNLSFLTQPSEVNVYLGDSITLNCTAQAYPKPSVNWVTLNNNRTTISSPKVLVETQDNTIVEILLTINNSRLDDYGNYTCVANNSDGNITTDTTLNVIWSLSFLTQPSSEENVYLGSSITLNCTVQGYPKPSVNWLTYNNNRTTISSPKVLVETQDNIILEILLTINSITFDDNGTYTCVTSSSDVIKTTNTTLNVKSIKPSIPSPASFQAPASWHKEWYIVIWVFIPIVCVLFFILAVLLARRRRNNKAVVVVPVNRSVPDPPVRSMATQRDIYLPEANQLPAVNFGYTPDVDVQEIEVEFNEDSSVYLESVEYNPDAGNAFYNHYDQAGPPPKNKNEVQGDQLNAGYAVIDDKVKLFDHKSKFNLI</sequence>
<evidence type="ECO:0000256" key="6">
    <source>
        <dbReference type="SAM" id="SignalP"/>
    </source>
</evidence>
<keyword evidence="5" id="KW-1133">Transmembrane helix</keyword>
<protein>
    <submittedName>
        <fullName evidence="9">Hemicentin-1 isoform X9</fullName>
    </submittedName>
</protein>
<evidence type="ECO:0000256" key="3">
    <source>
        <dbReference type="ARBA" id="ARBA00023157"/>
    </source>
</evidence>
<organism evidence="8 9">
    <name type="scientific">Hydra vulgaris</name>
    <name type="common">Hydra</name>
    <name type="synonym">Hydra attenuata</name>
    <dbReference type="NCBI Taxonomy" id="6087"/>
    <lineage>
        <taxon>Eukaryota</taxon>
        <taxon>Metazoa</taxon>
        <taxon>Cnidaria</taxon>
        <taxon>Hydrozoa</taxon>
        <taxon>Hydroidolina</taxon>
        <taxon>Anthoathecata</taxon>
        <taxon>Aplanulata</taxon>
        <taxon>Hydridae</taxon>
        <taxon>Hydra</taxon>
    </lineage>
</organism>
<dbReference type="SUPFAM" id="SSF48726">
    <property type="entry name" value="Immunoglobulin"/>
    <property type="match status" value="4"/>
</dbReference>
<evidence type="ECO:0000313" key="8">
    <source>
        <dbReference type="Proteomes" id="UP001652625"/>
    </source>
</evidence>
<dbReference type="CDD" id="cd00096">
    <property type="entry name" value="Ig"/>
    <property type="match status" value="1"/>
</dbReference>
<feature type="signal peptide" evidence="6">
    <location>
        <begin position="1"/>
        <end position="18"/>
    </location>
</feature>
<dbReference type="SMART" id="SM00408">
    <property type="entry name" value="IGc2"/>
    <property type="match status" value="4"/>
</dbReference>
<dbReference type="InterPro" id="IPR003598">
    <property type="entry name" value="Ig_sub2"/>
</dbReference>
<feature type="transmembrane region" description="Helical" evidence="5">
    <location>
        <begin position="560"/>
        <end position="583"/>
    </location>
</feature>
<evidence type="ECO:0000259" key="7">
    <source>
        <dbReference type="PROSITE" id="PS50835"/>
    </source>
</evidence>
<dbReference type="InterPro" id="IPR013783">
    <property type="entry name" value="Ig-like_fold"/>
</dbReference>
<feature type="domain" description="Ig-like" evidence="7">
    <location>
        <begin position="344"/>
        <end position="437"/>
    </location>
</feature>
<proteinExistence type="predicted"/>
<keyword evidence="8" id="KW-1185">Reference proteome</keyword>
<feature type="domain" description="Ig-like" evidence="7">
    <location>
        <begin position="442"/>
        <end position="536"/>
    </location>
</feature>
<evidence type="ECO:0000256" key="5">
    <source>
        <dbReference type="SAM" id="Phobius"/>
    </source>
</evidence>
<dbReference type="GeneID" id="100199290"/>
<keyword evidence="1 6" id="KW-0732">Signal</keyword>
<keyword evidence="5" id="KW-0472">Membrane</keyword>
<dbReference type="PANTHER" id="PTHR12231:SF253">
    <property type="entry name" value="DPR-INTERACTING PROTEIN ETA, ISOFORM B-RELATED"/>
    <property type="match status" value="1"/>
</dbReference>
<evidence type="ECO:0000256" key="2">
    <source>
        <dbReference type="ARBA" id="ARBA00022737"/>
    </source>
</evidence>
<dbReference type="InterPro" id="IPR051170">
    <property type="entry name" value="Neural/epithelial_adhesion"/>
</dbReference>
<dbReference type="PROSITE" id="PS50835">
    <property type="entry name" value="IG_LIKE"/>
    <property type="match status" value="4"/>
</dbReference>
<evidence type="ECO:0000256" key="4">
    <source>
        <dbReference type="ARBA" id="ARBA00023319"/>
    </source>
</evidence>
<dbReference type="InterPro" id="IPR036179">
    <property type="entry name" value="Ig-like_dom_sf"/>
</dbReference>
<dbReference type="Pfam" id="PF13927">
    <property type="entry name" value="Ig_3"/>
    <property type="match status" value="2"/>
</dbReference>
<evidence type="ECO:0000256" key="1">
    <source>
        <dbReference type="ARBA" id="ARBA00022729"/>
    </source>
</evidence>
<reference evidence="9" key="2">
    <citation type="submission" date="2025-08" db="UniProtKB">
        <authorList>
            <consortium name="RefSeq"/>
        </authorList>
    </citation>
    <scope>IDENTIFICATION</scope>
</reference>
<dbReference type="Gene3D" id="2.60.40.10">
    <property type="entry name" value="Immunoglobulins"/>
    <property type="match status" value="4"/>
</dbReference>
<keyword evidence="5" id="KW-0812">Transmembrane</keyword>
<dbReference type="Proteomes" id="UP001652625">
    <property type="component" value="Chromosome 01"/>
</dbReference>
<feature type="chain" id="PRO_5046575456" evidence="6">
    <location>
        <begin position="19"/>
        <end position="709"/>
    </location>
</feature>
<feature type="domain" description="Ig-like" evidence="7">
    <location>
        <begin position="145"/>
        <end position="239"/>
    </location>
</feature>
<dbReference type="Pfam" id="PF07679">
    <property type="entry name" value="I-set"/>
    <property type="match status" value="2"/>
</dbReference>
<dbReference type="InterPro" id="IPR003599">
    <property type="entry name" value="Ig_sub"/>
</dbReference>
<gene>
    <name evidence="9" type="primary">LOC100199290</name>
</gene>
<evidence type="ECO:0000313" key="9">
    <source>
        <dbReference type="RefSeq" id="XP_065644075.1"/>
    </source>
</evidence>
<keyword evidence="3" id="KW-1015">Disulfide bond</keyword>
<name>A0ABM4B5G8_HYDVU</name>
<accession>A0ABM4B5G8</accession>
<feature type="domain" description="Ig-like" evidence="7">
    <location>
        <begin position="241"/>
        <end position="339"/>
    </location>
</feature>
<keyword evidence="4" id="KW-0393">Immunoglobulin domain</keyword>
<dbReference type="RefSeq" id="XP_065644075.1">
    <property type="nucleotide sequence ID" value="XM_065788003.1"/>
</dbReference>
<dbReference type="SMART" id="SM00409">
    <property type="entry name" value="IG"/>
    <property type="match status" value="5"/>
</dbReference>
<dbReference type="PANTHER" id="PTHR12231">
    <property type="entry name" value="CTX-RELATED TYPE I TRANSMEMBRANE PROTEIN"/>
    <property type="match status" value="1"/>
</dbReference>
<reference evidence="8" key="1">
    <citation type="submission" date="2025-05" db="UniProtKB">
        <authorList>
            <consortium name="RefSeq"/>
        </authorList>
    </citation>
    <scope>NUCLEOTIDE SEQUENCE [LARGE SCALE GENOMIC DNA]</scope>
</reference>
<dbReference type="InterPro" id="IPR007110">
    <property type="entry name" value="Ig-like_dom"/>
</dbReference>
<keyword evidence="2" id="KW-0677">Repeat</keyword>